<dbReference type="InterPro" id="IPR001940">
    <property type="entry name" value="Peptidase_S1C"/>
</dbReference>
<dbReference type="SUPFAM" id="SSF50156">
    <property type="entry name" value="PDZ domain-like"/>
    <property type="match status" value="1"/>
</dbReference>
<keyword evidence="1" id="KW-0645">Protease</keyword>
<dbReference type="InterPro" id="IPR036034">
    <property type="entry name" value="PDZ_sf"/>
</dbReference>
<keyword evidence="2" id="KW-0378">Hydrolase</keyword>
<dbReference type="EMBL" id="EU016582">
    <property type="protein sequence ID" value="ABZ06694.1"/>
    <property type="molecule type" value="Genomic_DNA"/>
</dbReference>
<sequence>MLKRYRVALFLTLIVISAAALSACDLGSSSQDSPAPATVVTVPTESAPTVESVVQQSSPAPAPAPAPIAQVATPSQAPVQVPTPITAPAIPTQAPEPTSAPSPTQAPAPTSEPIVTAVASPAQEPDTEMVIEGTRSGSGAAVVSLNPAAAELTTVDVVKILKPSIVQIVSELAAMGFSNSALPPTGVGTGVILDQQGHILTNNHVIEDAQRLTVTLENGESFPAQIVGRDDITDLAVIRIQADGLQPAKLGVSAEVEVGQDVIAIGHALGLPGGPTVSKGVVSALERSINTEQNYTIVDLIQTDASINPGNSGGALANTAAEVIGINTVIVQGGQGIGFAINIDDAKVVARQLMDQGFVRRGFLGITPVNLTPGIANQLGLDITEGVILARIIQGTAAAEADLRVNDVIVRLGNESIGNTGELSKFLIAHQPSETVDIVIIRDGREVVGKLTLRDRPG</sequence>
<dbReference type="Pfam" id="PF13180">
    <property type="entry name" value="PDZ_2"/>
    <property type="match status" value="1"/>
</dbReference>
<proteinExistence type="predicted"/>
<dbReference type="InterPro" id="IPR001478">
    <property type="entry name" value="PDZ"/>
</dbReference>
<evidence type="ECO:0000256" key="2">
    <source>
        <dbReference type="ARBA" id="ARBA00022801"/>
    </source>
</evidence>
<evidence type="ECO:0000313" key="5">
    <source>
        <dbReference type="EMBL" id="ABZ06694.1"/>
    </source>
</evidence>
<name>B3T285_9ZZZZ</name>
<reference evidence="5" key="1">
    <citation type="journal article" date="2008" name="ISME J.">
        <title>Genomic patterns of recombination, clonal divergence and environment in marine microbial populations.</title>
        <authorList>
            <person name="Konstantinidis K.T."/>
            <person name="Delong E.F."/>
        </authorList>
    </citation>
    <scope>NUCLEOTIDE SEQUENCE</scope>
</reference>
<organism evidence="5">
    <name type="scientific">uncultured marine microorganism HF4000_137B17</name>
    <dbReference type="NCBI Taxonomy" id="455523"/>
    <lineage>
        <taxon>unclassified sequences</taxon>
        <taxon>environmental samples</taxon>
    </lineage>
</organism>
<gene>
    <name evidence="5" type="ORF">ALOHA_HF4000137B17ctg1g31</name>
</gene>
<dbReference type="AlphaFoldDB" id="B3T285"/>
<feature type="region of interest" description="Disordered" evidence="3">
    <location>
        <begin position="73"/>
        <end position="111"/>
    </location>
</feature>
<dbReference type="PRINTS" id="PR00834">
    <property type="entry name" value="PROTEASES2C"/>
</dbReference>
<dbReference type="GO" id="GO:0004252">
    <property type="term" value="F:serine-type endopeptidase activity"/>
    <property type="evidence" value="ECO:0007669"/>
    <property type="project" value="InterPro"/>
</dbReference>
<feature type="domain" description="PDZ" evidence="4">
    <location>
        <begin position="368"/>
        <end position="444"/>
    </location>
</feature>
<feature type="compositionally biased region" description="Low complexity" evidence="3">
    <location>
        <begin position="82"/>
        <end position="97"/>
    </location>
</feature>
<dbReference type="PROSITE" id="PS51257">
    <property type="entry name" value="PROKAR_LIPOPROTEIN"/>
    <property type="match status" value="1"/>
</dbReference>
<accession>B3T285</accession>
<dbReference type="Gene3D" id="2.30.42.10">
    <property type="match status" value="1"/>
</dbReference>
<dbReference type="InterPro" id="IPR051201">
    <property type="entry name" value="Chloro_Bact_Ser_Proteases"/>
</dbReference>
<dbReference type="Pfam" id="PF13365">
    <property type="entry name" value="Trypsin_2"/>
    <property type="match status" value="1"/>
</dbReference>
<dbReference type="InterPro" id="IPR009003">
    <property type="entry name" value="Peptidase_S1_PA"/>
</dbReference>
<dbReference type="GO" id="GO:0006508">
    <property type="term" value="P:proteolysis"/>
    <property type="evidence" value="ECO:0007669"/>
    <property type="project" value="UniProtKB-KW"/>
</dbReference>
<dbReference type="PROSITE" id="PS50106">
    <property type="entry name" value="PDZ"/>
    <property type="match status" value="1"/>
</dbReference>
<protein>
    <submittedName>
        <fullName evidence="5">Putative Trypsin</fullName>
    </submittedName>
</protein>
<evidence type="ECO:0000256" key="3">
    <source>
        <dbReference type="SAM" id="MobiDB-lite"/>
    </source>
</evidence>
<dbReference type="PANTHER" id="PTHR43343:SF3">
    <property type="entry name" value="PROTEASE DO-LIKE 8, CHLOROPLASTIC"/>
    <property type="match status" value="1"/>
</dbReference>
<dbReference type="SUPFAM" id="SSF50494">
    <property type="entry name" value="Trypsin-like serine proteases"/>
    <property type="match status" value="1"/>
</dbReference>
<evidence type="ECO:0000259" key="4">
    <source>
        <dbReference type="PROSITE" id="PS50106"/>
    </source>
</evidence>
<dbReference type="PANTHER" id="PTHR43343">
    <property type="entry name" value="PEPTIDASE S12"/>
    <property type="match status" value="1"/>
</dbReference>
<dbReference type="SMART" id="SM00228">
    <property type="entry name" value="PDZ"/>
    <property type="match status" value="1"/>
</dbReference>
<dbReference type="Gene3D" id="2.40.10.120">
    <property type="match status" value="1"/>
</dbReference>
<evidence type="ECO:0000256" key="1">
    <source>
        <dbReference type="ARBA" id="ARBA00022670"/>
    </source>
</evidence>